<dbReference type="CDD" id="cd07771">
    <property type="entry name" value="ASKHA_NBD_FGGY_RhaB-like"/>
    <property type="match status" value="1"/>
</dbReference>
<evidence type="ECO:0000313" key="13">
    <source>
        <dbReference type="Proteomes" id="UP000591948"/>
    </source>
</evidence>
<keyword evidence="7" id="KW-0684">Rhamnose metabolism</keyword>
<sequence length="497" mass="54966">MAKTKNYLAFDFGASNGKAVLGRFDGKTIETQEIHNFENIPLLVNGTLYWDILKLFHELKVGLGKAVKVSGGSLNGIGIDTWGLDFGLISQDGALISNPVHYRDKRAMGMMEKVFSKVPPKDVFFMTSAQTLEINTLYHIYSMVLSKSPLLKIADLMLHMPDLFNYFLTGEKIGEFTIATTSQMYDQKNKVWARELLKRLDIPYEIMPEIVMPGTVIGNLLPEICQETGSPSLPVIAPACHDTGSAVAGVPVRSDSGKTWAFISSGTWSIMGVEVNEPILSQKAYEKGYANEGGVAGTYRFLKNITGLWIIQECRSAWEAKDGREISWEEICGLASQAPPMASFIDPDNPIFAKKVTDMSENVVEFCKNTHQKIPLSREEISRAIFESLALKYRVSLEQLEDCLGKKVELIHLVGGGSKNKILSQWTANATGLPVIAGPAETTANGNLMLQLIATGDLSSIKEAREVIIASSKLDHYEPKDVDLWNEAYERYKNLVV</sequence>
<comment type="similarity">
    <text evidence="1">Belongs to the FGGY kinase family.</text>
</comment>
<dbReference type="InterPro" id="IPR018484">
    <property type="entry name" value="FGGY_N"/>
</dbReference>
<feature type="domain" description="Carbohydrate kinase FGGY N-terminal" evidence="8">
    <location>
        <begin position="7"/>
        <end position="248"/>
    </location>
</feature>
<evidence type="ECO:0000256" key="3">
    <source>
        <dbReference type="ARBA" id="ARBA00022679"/>
    </source>
</evidence>
<evidence type="ECO:0000256" key="6">
    <source>
        <dbReference type="ARBA" id="ARBA00022840"/>
    </source>
</evidence>
<dbReference type="GO" id="GO:0019301">
    <property type="term" value="P:rhamnose catabolic process"/>
    <property type="evidence" value="ECO:0007669"/>
    <property type="project" value="InterPro"/>
</dbReference>
<organism evidence="10 12">
    <name type="scientific">Candidatus Hakubella thermalkaliphila</name>
    <dbReference type="NCBI Taxonomy" id="2754717"/>
    <lineage>
        <taxon>Bacteria</taxon>
        <taxon>Bacillati</taxon>
        <taxon>Actinomycetota</taxon>
        <taxon>Actinomycetota incertae sedis</taxon>
        <taxon>Candidatus Hakubellales</taxon>
        <taxon>Candidatus Hakubellaceae</taxon>
        <taxon>Candidatus Hakubella</taxon>
    </lineage>
</organism>
<keyword evidence="13" id="KW-1185">Reference proteome</keyword>
<dbReference type="RefSeq" id="WP_176226238.1">
    <property type="nucleotide sequence ID" value="NZ_BLRV01000017.1"/>
</dbReference>
<dbReference type="InterPro" id="IPR013449">
    <property type="entry name" value="Rhamnulokinase"/>
</dbReference>
<evidence type="ECO:0000313" key="12">
    <source>
        <dbReference type="Proteomes" id="UP000580051"/>
    </source>
</evidence>
<dbReference type="AlphaFoldDB" id="A0A6V8NLE4"/>
<dbReference type="InterPro" id="IPR043129">
    <property type="entry name" value="ATPase_NBD"/>
</dbReference>
<dbReference type="EMBL" id="BLRV01000017">
    <property type="protein sequence ID" value="GFP21098.1"/>
    <property type="molecule type" value="Genomic_DNA"/>
</dbReference>
<evidence type="ECO:0000313" key="10">
    <source>
        <dbReference type="EMBL" id="GFP21098.1"/>
    </source>
</evidence>
<dbReference type="PANTHER" id="PTHR43095:SF5">
    <property type="entry name" value="XYLULOSE KINASE"/>
    <property type="match status" value="1"/>
</dbReference>
<keyword evidence="4" id="KW-0547">Nucleotide-binding</keyword>
<gene>
    <name evidence="10" type="ORF">HKBW3S06_00324</name>
    <name evidence="11" type="ORF">HKBW3S33_00531</name>
</gene>
<dbReference type="Proteomes" id="UP000580051">
    <property type="component" value="Unassembled WGS sequence"/>
</dbReference>
<evidence type="ECO:0000256" key="4">
    <source>
        <dbReference type="ARBA" id="ARBA00022741"/>
    </source>
</evidence>
<evidence type="ECO:0000259" key="9">
    <source>
        <dbReference type="Pfam" id="PF02782"/>
    </source>
</evidence>
<dbReference type="GO" id="GO:0008993">
    <property type="term" value="F:rhamnulokinase activity"/>
    <property type="evidence" value="ECO:0007669"/>
    <property type="project" value="InterPro"/>
</dbReference>
<evidence type="ECO:0000256" key="1">
    <source>
        <dbReference type="ARBA" id="ARBA00009156"/>
    </source>
</evidence>
<comment type="caution">
    <text evidence="10">The sequence shown here is derived from an EMBL/GenBank/DDBJ whole genome shotgun (WGS) entry which is preliminary data.</text>
</comment>
<keyword evidence="5 10" id="KW-0418">Kinase</keyword>
<evidence type="ECO:0000313" key="11">
    <source>
        <dbReference type="EMBL" id="GFP27119.1"/>
    </source>
</evidence>
<keyword evidence="2" id="KW-0119">Carbohydrate metabolism</keyword>
<dbReference type="SUPFAM" id="SSF53067">
    <property type="entry name" value="Actin-like ATPase domain"/>
    <property type="match status" value="2"/>
</dbReference>
<accession>A0A6V8NLE4</accession>
<dbReference type="GO" id="GO:0042732">
    <property type="term" value="P:D-xylose metabolic process"/>
    <property type="evidence" value="ECO:0007669"/>
    <property type="project" value="UniProtKB-KW"/>
</dbReference>
<dbReference type="EMBL" id="BLRY01000016">
    <property type="protein sequence ID" value="GFP27119.1"/>
    <property type="molecule type" value="Genomic_DNA"/>
</dbReference>
<dbReference type="Gene3D" id="3.30.420.40">
    <property type="match status" value="2"/>
</dbReference>
<feature type="domain" description="Carbohydrate kinase FGGY C-terminal" evidence="9">
    <location>
        <begin position="262"/>
        <end position="454"/>
    </location>
</feature>
<reference evidence="12 13" key="1">
    <citation type="journal article" date="2020" name="Front. Microbiol.">
        <title>Single-cell genomics of novel Actinobacteria with the Wood-Ljungdahl pathway discovered in a serpentinizing system.</title>
        <authorList>
            <person name="Merino N."/>
            <person name="Kawai M."/>
            <person name="Boyd E.S."/>
            <person name="Colman D.R."/>
            <person name="McGlynn S.E."/>
            <person name="Nealson K.H."/>
            <person name="Kurokawa K."/>
            <person name="Hongoh Y."/>
        </authorList>
    </citation>
    <scope>NUCLEOTIDE SEQUENCE [LARGE SCALE GENOMIC DNA]</scope>
    <source>
        <strain evidence="10 12">S06</strain>
        <strain evidence="11 13">S33</strain>
    </source>
</reference>
<protein>
    <submittedName>
        <fullName evidence="10">Rhamnulokinase</fullName>
    </submittedName>
</protein>
<evidence type="ECO:0000256" key="7">
    <source>
        <dbReference type="ARBA" id="ARBA00023308"/>
    </source>
</evidence>
<name>A0A6V8NLE4_9ACTN</name>
<evidence type="ECO:0000259" key="8">
    <source>
        <dbReference type="Pfam" id="PF00370"/>
    </source>
</evidence>
<dbReference type="Pfam" id="PF02782">
    <property type="entry name" value="FGGY_C"/>
    <property type="match status" value="1"/>
</dbReference>
<proteinExistence type="inferred from homology"/>
<dbReference type="Pfam" id="PF00370">
    <property type="entry name" value="FGGY_N"/>
    <property type="match status" value="1"/>
</dbReference>
<evidence type="ECO:0000256" key="5">
    <source>
        <dbReference type="ARBA" id="ARBA00022777"/>
    </source>
</evidence>
<keyword evidence="3" id="KW-0808">Transferase</keyword>
<evidence type="ECO:0000256" key="2">
    <source>
        <dbReference type="ARBA" id="ARBA00022629"/>
    </source>
</evidence>
<dbReference type="InterPro" id="IPR050406">
    <property type="entry name" value="FGGY_Carb_Kinase"/>
</dbReference>
<dbReference type="GO" id="GO:0005524">
    <property type="term" value="F:ATP binding"/>
    <property type="evidence" value="ECO:0007669"/>
    <property type="project" value="UniProtKB-KW"/>
</dbReference>
<keyword evidence="6" id="KW-0067">ATP-binding</keyword>
<keyword evidence="2" id="KW-0859">Xylose metabolism</keyword>
<dbReference type="Proteomes" id="UP000591948">
    <property type="component" value="Unassembled WGS sequence"/>
</dbReference>
<dbReference type="InterPro" id="IPR018485">
    <property type="entry name" value="FGGY_C"/>
</dbReference>
<dbReference type="PANTHER" id="PTHR43095">
    <property type="entry name" value="SUGAR KINASE"/>
    <property type="match status" value="1"/>
</dbReference>